<evidence type="ECO:0000256" key="8">
    <source>
        <dbReference type="PIRSR" id="PIRSR640255-1"/>
    </source>
</evidence>
<dbReference type="InterPro" id="IPR001604">
    <property type="entry name" value="Endo_G_ENPP1-like_dom"/>
</dbReference>
<dbReference type="GO" id="GO:0004521">
    <property type="term" value="F:RNA endonuclease activity"/>
    <property type="evidence" value="ECO:0007669"/>
    <property type="project" value="TreeGrafter"/>
</dbReference>
<comment type="cofactor">
    <cofactor evidence="1 10">
        <name>Mg(2+)</name>
        <dbReference type="ChEBI" id="CHEBI:18420"/>
    </cofactor>
</comment>
<dbReference type="GO" id="GO:0006309">
    <property type="term" value="P:apoptotic DNA fragmentation"/>
    <property type="evidence" value="ECO:0007669"/>
    <property type="project" value="TreeGrafter"/>
</dbReference>
<evidence type="ECO:0000313" key="13">
    <source>
        <dbReference type="EMBL" id="OLL24656.1"/>
    </source>
</evidence>
<proteinExistence type="inferred from homology"/>
<dbReference type="STRING" id="1198029.A0A1U7LPR0"/>
<evidence type="ECO:0000256" key="3">
    <source>
        <dbReference type="ARBA" id="ARBA00022722"/>
    </source>
</evidence>
<evidence type="ECO:0000256" key="1">
    <source>
        <dbReference type="ARBA" id="ARBA00001946"/>
    </source>
</evidence>
<dbReference type="AlphaFoldDB" id="A0A1U7LPR0"/>
<dbReference type="InterPro" id="IPR040255">
    <property type="entry name" value="Non-specific_endonuclease"/>
</dbReference>
<name>A0A1U7LPR0_NEOID</name>
<dbReference type="PROSITE" id="PS01070">
    <property type="entry name" value="NUCLEASE_NON_SPEC"/>
    <property type="match status" value="1"/>
</dbReference>
<evidence type="ECO:0000256" key="5">
    <source>
        <dbReference type="ARBA" id="ARBA00022759"/>
    </source>
</evidence>
<dbReference type="SMART" id="SM00477">
    <property type="entry name" value="NUC"/>
    <property type="match status" value="1"/>
</dbReference>
<comment type="similarity">
    <text evidence="2 10">Belongs to the DNA/RNA non-specific endonuclease family.</text>
</comment>
<dbReference type="OrthoDB" id="5418055at2759"/>
<keyword evidence="3 10" id="KW-0540">Nuclease</keyword>
<keyword evidence="4 9" id="KW-0479">Metal-binding</keyword>
<gene>
    <name evidence="13" type="ORF">NEOLI_001320</name>
</gene>
<dbReference type="CDD" id="cd00091">
    <property type="entry name" value="NUC"/>
    <property type="match status" value="1"/>
</dbReference>
<dbReference type="InterPro" id="IPR018524">
    <property type="entry name" value="DNA/RNA_endonuclease_AS"/>
</dbReference>
<protein>
    <recommendedName>
        <fullName evidence="10">Endonuclease</fullName>
        <ecNumber evidence="10">3.1.30.-</ecNumber>
    </recommendedName>
</protein>
<evidence type="ECO:0000256" key="10">
    <source>
        <dbReference type="RuleBase" id="RU366055"/>
    </source>
</evidence>
<dbReference type="SMART" id="SM00892">
    <property type="entry name" value="Endonuclease_NS"/>
    <property type="match status" value="1"/>
</dbReference>
<dbReference type="Proteomes" id="UP000186594">
    <property type="component" value="Unassembled WGS sequence"/>
</dbReference>
<evidence type="ECO:0000256" key="9">
    <source>
        <dbReference type="PIRSR" id="PIRSR640255-2"/>
    </source>
</evidence>
<feature type="active site" description="Proton acceptor" evidence="8">
    <location>
        <position position="134"/>
    </location>
</feature>
<feature type="domain" description="DNA/RNA non-specific endonuclease/pyrophosphatase/phosphodiesterase" evidence="12">
    <location>
        <begin position="69"/>
        <end position="280"/>
    </location>
</feature>
<dbReference type="GO" id="GO:0000014">
    <property type="term" value="F:single-stranded DNA endodeoxyribonuclease activity"/>
    <property type="evidence" value="ECO:0007669"/>
    <property type="project" value="TreeGrafter"/>
</dbReference>
<dbReference type="PANTHER" id="PTHR13966:SF5">
    <property type="entry name" value="ENDONUCLEASE G, MITOCHONDRIAL"/>
    <property type="match status" value="1"/>
</dbReference>
<comment type="caution">
    <text evidence="13">The sequence shown here is derived from an EMBL/GenBank/DDBJ whole genome shotgun (WGS) entry which is preliminary data.</text>
</comment>
<reference evidence="13 14" key="1">
    <citation type="submission" date="2016-04" db="EMBL/GenBank/DDBJ databases">
        <title>Evolutionary innovation and constraint leading to complex multicellularity in the Ascomycota.</title>
        <authorList>
            <person name="Cisse O."/>
            <person name="Nguyen A."/>
            <person name="Hewitt D.A."/>
            <person name="Jedd G."/>
            <person name="Stajich J.E."/>
        </authorList>
    </citation>
    <scope>NUCLEOTIDE SEQUENCE [LARGE SCALE GENOMIC DNA]</scope>
    <source>
        <strain evidence="13 14">DAH-3</strain>
    </source>
</reference>
<evidence type="ECO:0000259" key="11">
    <source>
        <dbReference type="SMART" id="SM00477"/>
    </source>
</evidence>
<keyword evidence="5 10" id="KW-0255">Endonuclease</keyword>
<keyword evidence="6 10" id="KW-0378">Hydrolase</keyword>
<evidence type="ECO:0000256" key="6">
    <source>
        <dbReference type="ARBA" id="ARBA00022801"/>
    </source>
</evidence>
<feature type="binding site" evidence="9">
    <location>
        <position position="165"/>
    </location>
    <ligand>
        <name>Mg(2+)</name>
        <dbReference type="ChEBI" id="CHEBI:18420"/>
        <note>catalytic</note>
    </ligand>
</feature>
<dbReference type="InterPro" id="IPR044925">
    <property type="entry name" value="His-Me_finger_sf"/>
</dbReference>
<organism evidence="13 14">
    <name type="scientific">Neolecta irregularis (strain DAH-3)</name>
    <dbReference type="NCBI Taxonomy" id="1198029"/>
    <lineage>
        <taxon>Eukaryota</taxon>
        <taxon>Fungi</taxon>
        <taxon>Dikarya</taxon>
        <taxon>Ascomycota</taxon>
        <taxon>Taphrinomycotina</taxon>
        <taxon>Neolectales</taxon>
        <taxon>Neolectaceae</taxon>
        <taxon>Neolecta</taxon>
    </lineage>
</organism>
<dbReference type="InterPro" id="IPR020821">
    <property type="entry name" value="ENPP1-3/EXOG-like_nuc-like"/>
</dbReference>
<keyword evidence="7" id="KW-0460">Magnesium</keyword>
<keyword evidence="14" id="KW-1185">Reference proteome</keyword>
<dbReference type="GO" id="GO:0005634">
    <property type="term" value="C:nucleus"/>
    <property type="evidence" value="ECO:0007669"/>
    <property type="project" value="TreeGrafter"/>
</dbReference>
<dbReference type="PANTHER" id="PTHR13966">
    <property type="entry name" value="ENDONUCLEASE RELATED"/>
    <property type="match status" value="1"/>
</dbReference>
<dbReference type="Pfam" id="PF01223">
    <property type="entry name" value="Endonuclease_NS"/>
    <property type="match status" value="1"/>
</dbReference>
<dbReference type="InterPro" id="IPR044929">
    <property type="entry name" value="DNA/RNA_non-sp_Endonuclease_sf"/>
</dbReference>
<evidence type="ECO:0000256" key="7">
    <source>
        <dbReference type="ARBA" id="ARBA00022842"/>
    </source>
</evidence>
<evidence type="ECO:0000313" key="14">
    <source>
        <dbReference type="Proteomes" id="UP000186594"/>
    </source>
</evidence>
<evidence type="ECO:0000256" key="4">
    <source>
        <dbReference type="ARBA" id="ARBA00022723"/>
    </source>
</evidence>
<dbReference type="GO" id="GO:0003676">
    <property type="term" value="F:nucleic acid binding"/>
    <property type="evidence" value="ECO:0007669"/>
    <property type="project" value="InterPro"/>
</dbReference>
<sequence>MPARIIAFALGTAVGGAIVGASVAWEKDSSSSSVSKRTALVISPTATAVVDPNEILKYGTPLISADIGNRKAFISLYDRRMRNPAWVAEVLTAKSLERKNGDRKNSEFYEDAEIPLKFRTKLSDYSRSGYDRGHQAPAADAKISQEAMNETFILSNICPQTPQLNHWAHFEDFCRRLTAQYQTVRIITGPLYLPKQDQDGKWRVSYEVIGTPPNVAVPTHFYKIIVADNGETEQVAVAAFVMPNSTVSIPDSTPLTDFQMPLEAIERAAGLEFLNKLPVSKRKDLCKETSCTVLVRQFANSNRGIKQLPGPKL</sequence>
<accession>A0A1U7LPR0</accession>
<dbReference type="EC" id="3.1.30.-" evidence="10"/>
<evidence type="ECO:0000256" key="2">
    <source>
        <dbReference type="ARBA" id="ARBA00010052"/>
    </source>
</evidence>
<feature type="domain" description="ENPP1-3/EXOG-like endonuclease/phosphodiesterase" evidence="11">
    <location>
        <begin position="70"/>
        <end position="280"/>
    </location>
</feature>
<dbReference type="Gene3D" id="3.40.570.10">
    <property type="entry name" value="Extracellular Endonuclease, subunit A"/>
    <property type="match status" value="1"/>
</dbReference>
<dbReference type="SUPFAM" id="SSF54060">
    <property type="entry name" value="His-Me finger endonucleases"/>
    <property type="match status" value="1"/>
</dbReference>
<evidence type="ECO:0000259" key="12">
    <source>
        <dbReference type="SMART" id="SM00892"/>
    </source>
</evidence>
<dbReference type="EMBL" id="LXFE01000695">
    <property type="protein sequence ID" value="OLL24656.1"/>
    <property type="molecule type" value="Genomic_DNA"/>
</dbReference>
<dbReference type="GO" id="GO:0046872">
    <property type="term" value="F:metal ion binding"/>
    <property type="evidence" value="ECO:0007669"/>
    <property type="project" value="UniProtKB-KW"/>
</dbReference>
<dbReference type="GO" id="GO:0005743">
    <property type="term" value="C:mitochondrial inner membrane"/>
    <property type="evidence" value="ECO:0007669"/>
    <property type="project" value="TreeGrafter"/>
</dbReference>
<dbReference type="OMA" id="YVMPNQV"/>